<dbReference type="PANTHER" id="PTHR28243:SF1">
    <property type="entry name" value="PYRIDOXAMINE 5'-PHOSPHATE OXIDASE ALR4036 FAMILY FMN-BINDING DOMAIN-CONTAINING PROTEIN"/>
    <property type="match status" value="1"/>
</dbReference>
<dbReference type="AlphaFoldDB" id="A0A397ST77"/>
<keyword evidence="2" id="KW-1185">Reference proteome</keyword>
<sequence length="180" mass="21080">MTNLRRNGEPSLHNIRFQDFVKDDSRHLLFLMAFNDNQLHGDVKSNPNAQLCWQMPTTKEIYNLSGRFYITSSPKKITRFHPPKIGTESDISAQEQWETIRRQIWSSLSPQTRAMFTWPTSGEIPKHGDEAFKFNHDVAFDNFCLLIFKVSEVIRFEYGIFPPKRVVRILIKCLSFSLKI</sequence>
<evidence type="ECO:0000313" key="1">
    <source>
        <dbReference type="EMBL" id="RIA87147.1"/>
    </source>
</evidence>
<proteinExistence type="predicted"/>
<organism evidence="1 2">
    <name type="scientific">Glomus cerebriforme</name>
    <dbReference type="NCBI Taxonomy" id="658196"/>
    <lineage>
        <taxon>Eukaryota</taxon>
        <taxon>Fungi</taxon>
        <taxon>Fungi incertae sedis</taxon>
        <taxon>Mucoromycota</taxon>
        <taxon>Glomeromycotina</taxon>
        <taxon>Glomeromycetes</taxon>
        <taxon>Glomerales</taxon>
        <taxon>Glomeraceae</taxon>
        <taxon>Glomus</taxon>
    </lineage>
</organism>
<gene>
    <name evidence="1" type="ORF">C1645_696369</name>
</gene>
<dbReference type="OrthoDB" id="434253at2759"/>
<accession>A0A397ST77</accession>
<protein>
    <recommendedName>
        <fullName evidence="3">Pyridoxamine 5'-phosphate oxidase Alr4036 family FMN-binding domain-containing protein</fullName>
    </recommendedName>
</protein>
<reference evidence="1 2" key="1">
    <citation type="submission" date="2018-06" db="EMBL/GenBank/DDBJ databases">
        <title>Comparative genomics reveals the genomic features of Rhizophagus irregularis, R. cerebriforme, R. diaphanum and Gigaspora rosea, and their symbiotic lifestyle signature.</title>
        <authorList>
            <person name="Morin E."/>
            <person name="San Clemente H."/>
            <person name="Chen E.C.H."/>
            <person name="De La Providencia I."/>
            <person name="Hainaut M."/>
            <person name="Kuo A."/>
            <person name="Kohler A."/>
            <person name="Murat C."/>
            <person name="Tang N."/>
            <person name="Roy S."/>
            <person name="Loubradou J."/>
            <person name="Henrissat B."/>
            <person name="Grigoriev I.V."/>
            <person name="Corradi N."/>
            <person name="Roux C."/>
            <person name="Martin F.M."/>
        </authorList>
    </citation>
    <scope>NUCLEOTIDE SEQUENCE [LARGE SCALE GENOMIC DNA]</scope>
    <source>
        <strain evidence="1 2">DAOM 227022</strain>
    </source>
</reference>
<name>A0A397ST77_9GLOM</name>
<dbReference type="EMBL" id="QKYT01000324">
    <property type="protein sequence ID" value="RIA87147.1"/>
    <property type="molecule type" value="Genomic_DNA"/>
</dbReference>
<dbReference type="SUPFAM" id="SSF50475">
    <property type="entry name" value="FMN-binding split barrel"/>
    <property type="match status" value="1"/>
</dbReference>
<evidence type="ECO:0008006" key="3">
    <source>
        <dbReference type="Google" id="ProtNLM"/>
    </source>
</evidence>
<evidence type="ECO:0000313" key="2">
    <source>
        <dbReference type="Proteomes" id="UP000265703"/>
    </source>
</evidence>
<dbReference type="Gene3D" id="2.30.110.10">
    <property type="entry name" value="Electron Transport, Fmn-binding Protein, Chain A"/>
    <property type="match status" value="1"/>
</dbReference>
<dbReference type="InterPro" id="IPR012349">
    <property type="entry name" value="Split_barrel_FMN-bd"/>
</dbReference>
<dbReference type="Proteomes" id="UP000265703">
    <property type="component" value="Unassembled WGS sequence"/>
</dbReference>
<dbReference type="PANTHER" id="PTHR28243">
    <property type="entry name" value="AGL049CP"/>
    <property type="match status" value="1"/>
</dbReference>
<comment type="caution">
    <text evidence="1">The sequence shown here is derived from an EMBL/GenBank/DDBJ whole genome shotgun (WGS) entry which is preliminary data.</text>
</comment>